<dbReference type="Proteomes" id="UP001231189">
    <property type="component" value="Unassembled WGS sequence"/>
</dbReference>
<dbReference type="InterPro" id="IPR000242">
    <property type="entry name" value="PTP_cat"/>
</dbReference>
<dbReference type="InterPro" id="IPR029021">
    <property type="entry name" value="Prot-tyrosine_phosphatase-like"/>
</dbReference>
<evidence type="ECO:0000259" key="2">
    <source>
        <dbReference type="PROSITE" id="PS50056"/>
    </source>
</evidence>
<accession>A0AAD8S8H9</accession>
<gene>
    <name evidence="3" type="ORF">QYE76_064601</name>
</gene>
<feature type="domain" description="Tyrosine specific protein phosphatases" evidence="2">
    <location>
        <begin position="89"/>
        <end position="160"/>
    </location>
</feature>
<dbReference type="Gene3D" id="3.90.190.10">
    <property type="entry name" value="Protein tyrosine phosphatase superfamily"/>
    <property type="match status" value="1"/>
</dbReference>
<dbReference type="SUPFAM" id="SSF52799">
    <property type="entry name" value="(Phosphotyrosine protein) phosphatases II"/>
    <property type="match status" value="1"/>
</dbReference>
<dbReference type="InterPro" id="IPR050348">
    <property type="entry name" value="Protein-Tyr_Phosphatase"/>
</dbReference>
<dbReference type="InterPro" id="IPR003595">
    <property type="entry name" value="Tyr_Pase_cat"/>
</dbReference>
<dbReference type="SMART" id="SM00404">
    <property type="entry name" value="PTPc_motif"/>
    <property type="match status" value="1"/>
</dbReference>
<evidence type="ECO:0000259" key="1">
    <source>
        <dbReference type="PROSITE" id="PS50055"/>
    </source>
</evidence>
<organism evidence="3 4">
    <name type="scientific">Lolium multiflorum</name>
    <name type="common">Italian ryegrass</name>
    <name type="synonym">Lolium perenne subsp. multiflorum</name>
    <dbReference type="NCBI Taxonomy" id="4521"/>
    <lineage>
        <taxon>Eukaryota</taxon>
        <taxon>Viridiplantae</taxon>
        <taxon>Streptophyta</taxon>
        <taxon>Embryophyta</taxon>
        <taxon>Tracheophyta</taxon>
        <taxon>Spermatophyta</taxon>
        <taxon>Magnoliopsida</taxon>
        <taxon>Liliopsida</taxon>
        <taxon>Poales</taxon>
        <taxon>Poaceae</taxon>
        <taxon>BOP clade</taxon>
        <taxon>Pooideae</taxon>
        <taxon>Poodae</taxon>
        <taxon>Poeae</taxon>
        <taxon>Poeae Chloroplast Group 2 (Poeae type)</taxon>
        <taxon>Loliodinae</taxon>
        <taxon>Loliinae</taxon>
        <taxon>Lolium</taxon>
    </lineage>
</organism>
<dbReference type="Pfam" id="PF00102">
    <property type="entry name" value="Y_phosphatase"/>
    <property type="match status" value="1"/>
</dbReference>
<feature type="domain" description="Tyrosine-protein phosphatase" evidence="1">
    <location>
        <begin position="1"/>
        <end position="169"/>
    </location>
</feature>
<dbReference type="PANTHER" id="PTHR19134">
    <property type="entry name" value="RECEPTOR-TYPE TYROSINE-PROTEIN PHOSPHATASE"/>
    <property type="match status" value="1"/>
</dbReference>
<proteinExistence type="predicted"/>
<sequence length="177" mass="20134">MVFENSCPVIVMLTKFDNVKCDEYLPVSKRQENYGRFNVKITKISEGGKLTLRSVDVKHNESGKVHTVLHIQHSTWPDHGVPDDSSTVRNILKRLYHIPREHPIVAHCSAGIGRTGAYITIHNTIERVLLGDQTATDLAATVREFRYRRPGMVQTEDQYKFCYGAIVAELKELIKKS</sequence>
<reference evidence="3" key="1">
    <citation type="submission" date="2023-07" db="EMBL/GenBank/DDBJ databases">
        <title>A chromosome-level genome assembly of Lolium multiflorum.</title>
        <authorList>
            <person name="Chen Y."/>
            <person name="Copetti D."/>
            <person name="Kolliker R."/>
            <person name="Studer B."/>
        </authorList>
    </citation>
    <scope>NUCLEOTIDE SEQUENCE</scope>
    <source>
        <strain evidence="3">02402/16</strain>
        <tissue evidence="3">Leaf</tissue>
    </source>
</reference>
<name>A0AAD8S8H9_LOLMU</name>
<dbReference type="SMART" id="SM00194">
    <property type="entry name" value="PTPc"/>
    <property type="match status" value="1"/>
</dbReference>
<dbReference type="GO" id="GO:0004725">
    <property type="term" value="F:protein tyrosine phosphatase activity"/>
    <property type="evidence" value="ECO:0007669"/>
    <property type="project" value="InterPro"/>
</dbReference>
<dbReference type="PANTHER" id="PTHR19134:SF492">
    <property type="entry name" value="PROTEIN-TYROSINE-PHOSPHATASE PTP1"/>
    <property type="match status" value="1"/>
</dbReference>
<protein>
    <submittedName>
        <fullName evidence="3">Uncharacterized protein</fullName>
    </submittedName>
</protein>
<dbReference type="InterPro" id="IPR000387">
    <property type="entry name" value="Tyr_Pase_dom"/>
</dbReference>
<comment type="caution">
    <text evidence="3">The sequence shown here is derived from an EMBL/GenBank/DDBJ whole genome shotgun (WGS) entry which is preliminary data.</text>
</comment>
<dbReference type="AlphaFoldDB" id="A0AAD8S8H9"/>
<evidence type="ECO:0000313" key="4">
    <source>
        <dbReference type="Proteomes" id="UP001231189"/>
    </source>
</evidence>
<evidence type="ECO:0000313" key="3">
    <source>
        <dbReference type="EMBL" id="KAK1646796.1"/>
    </source>
</evidence>
<dbReference type="PROSITE" id="PS50056">
    <property type="entry name" value="TYR_PHOSPHATASE_2"/>
    <property type="match status" value="1"/>
</dbReference>
<dbReference type="EMBL" id="JAUUTY010000004">
    <property type="protein sequence ID" value="KAK1646796.1"/>
    <property type="molecule type" value="Genomic_DNA"/>
</dbReference>
<dbReference type="PROSITE" id="PS50055">
    <property type="entry name" value="TYR_PHOSPHATASE_PTP"/>
    <property type="match status" value="1"/>
</dbReference>
<keyword evidence="4" id="KW-1185">Reference proteome</keyword>
<dbReference type="PRINTS" id="PR00700">
    <property type="entry name" value="PRTYPHPHTASE"/>
</dbReference>